<comment type="caution">
    <text evidence="2">The sequence shown here is derived from an EMBL/GenBank/DDBJ whole genome shotgun (WGS) entry which is preliminary data.</text>
</comment>
<evidence type="ECO:0000313" key="2">
    <source>
        <dbReference type="EMBL" id="POF88999.1"/>
    </source>
</evidence>
<reference evidence="2 3" key="2">
    <citation type="submission" date="2018-03" db="EMBL/GenBank/DDBJ databases">
        <title>Draft genome of Pseudomonas putida strain KT-27.</title>
        <authorList>
            <person name="Yoshizawa S."/>
            <person name="Khan N.H."/>
            <person name="Nishimura M."/>
            <person name="Chiura H.X."/>
            <person name="Ogura Y."/>
            <person name="Hayashi T."/>
            <person name="Kogure K."/>
        </authorList>
    </citation>
    <scope>NUCLEOTIDE SEQUENCE [LARGE SCALE GENOMIC DNA]</scope>
    <source>
        <strain evidence="2 3">KT-27</strain>
    </source>
</reference>
<evidence type="ECO:0000259" key="1">
    <source>
        <dbReference type="Pfam" id="PF24745"/>
    </source>
</evidence>
<dbReference type="Proteomes" id="UP000237194">
    <property type="component" value="Unassembled WGS sequence"/>
</dbReference>
<gene>
    <name evidence="2" type="ORF">BGP80_13900</name>
</gene>
<dbReference type="EMBL" id="MIND01000018">
    <property type="protein sequence ID" value="POF88999.1"/>
    <property type="molecule type" value="Genomic_DNA"/>
</dbReference>
<feature type="domain" description="DUF7693" evidence="1">
    <location>
        <begin position="5"/>
        <end position="94"/>
    </location>
</feature>
<dbReference type="InterPro" id="IPR056110">
    <property type="entry name" value="DUF7693"/>
</dbReference>
<dbReference type="RefSeq" id="WP_181003794.1">
    <property type="nucleotide sequence ID" value="NZ_MIND01000018.1"/>
</dbReference>
<accession>A0A2S3WDK7</accession>
<proteinExistence type="predicted"/>
<reference evidence="2 3" key="1">
    <citation type="submission" date="2016-08" db="EMBL/GenBank/DDBJ databases">
        <authorList>
            <person name="Seilhamer J.J."/>
        </authorList>
    </citation>
    <scope>NUCLEOTIDE SEQUENCE [LARGE SCALE GENOMIC DNA]</scope>
    <source>
        <strain evidence="2 3">KT-27</strain>
    </source>
</reference>
<protein>
    <recommendedName>
        <fullName evidence="1">DUF7693 domain-containing protein</fullName>
    </recommendedName>
</protein>
<dbReference type="AlphaFoldDB" id="A0A2S3WDK7"/>
<sequence>MRAPSSREVYQCLRDVAMGVEPLQVCARPRPDLIEVSSAGWQLSLIIDHEGLAHCANCCNPQGVSSNGDSWQRYGTNPVELLSIWERRQIELLLGLDS</sequence>
<evidence type="ECO:0000313" key="3">
    <source>
        <dbReference type="Proteomes" id="UP000237194"/>
    </source>
</evidence>
<dbReference type="Pfam" id="PF24745">
    <property type="entry name" value="DUF7693"/>
    <property type="match status" value="1"/>
</dbReference>
<organism evidence="2 3">
    <name type="scientific">Pseudomonas putida</name>
    <name type="common">Arthrobacter siderocapsulatus</name>
    <dbReference type="NCBI Taxonomy" id="303"/>
    <lineage>
        <taxon>Bacteria</taxon>
        <taxon>Pseudomonadati</taxon>
        <taxon>Pseudomonadota</taxon>
        <taxon>Gammaproteobacteria</taxon>
        <taxon>Pseudomonadales</taxon>
        <taxon>Pseudomonadaceae</taxon>
        <taxon>Pseudomonas</taxon>
    </lineage>
</organism>
<name>A0A2S3WDK7_PSEPU</name>